<keyword evidence="2" id="KW-0732">Signal</keyword>
<keyword evidence="1" id="KW-0472">Membrane</keyword>
<feature type="transmembrane region" description="Helical" evidence="1">
    <location>
        <begin position="286"/>
        <end position="307"/>
    </location>
</feature>
<keyword evidence="4" id="KW-1185">Reference proteome</keyword>
<feature type="transmembrane region" description="Helical" evidence="1">
    <location>
        <begin position="360"/>
        <end position="384"/>
    </location>
</feature>
<feature type="signal peptide" evidence="2">
    <location>
        <begin position="1"/>
        <end position="16"/>
    </location>
</feature>
<accession>A0A8J2S8B4</accession>
<dbReference type="Proteomes" id="UP000789595">
    <property type="component" value="Unassembled WGS sequence"/>
</dbReference>
<evidence type="ECO:0000256" key="2">
    <source>
        <dbReference type="SAM" id="SignalP"/>
    </source>
</evidence>
<dbReference type="EMBL" id="CAKKNE010000001">
    <property type="protein sequence ID" value="CAH0366748.1"/>
    <property type="molecule type" value="Genomic_DNA"/>
</dbReference>
<comment type="caution">
    <text evidence="3">The sequence shown here is derived from an EMBL/GenBank/DDBJ whole genome shotgun (WGS) entry which is preliminary data.</text>
</comment>
<evidence type="ECO:0000313" key="4">
    <source>
        <dbReference type="Proteomes" id="UP000789595"/>
    </source>
</evidence>
<feature type="transmembrane region" description="Helical" evidence="1">
    <location>
        <begin position="319"/>
        <end position="340"/>
    </location>
</feature>
<keyword evidence="1" id="KW-0812">Transmembrane</keyword>
<reference evidence="3" key="1">
    <citation type="submission" date="2021-11" db="EMBL/GenBank/DDBJ databases">
        <authorList>
            <consortium name="Genoscope - CEA"/>
            <person name="William W."/>
        </authorList>
    </citation>
    <scope>NUCLEOTIDE SEQUENCE</scope>
</reference>
<feature type="transmembrane region" description="Helical" evidence="1">
    <location>
        <begin position="228"/>
        <end position="248"/>
    </location>
</feature>
<keyword evidence="1" id="KW-1133">Transmembrane helix</keyword>
<feature type="chain" id="PRO_5035259354" evidence="2">
    <location>
        <begin position="17"/>
        <end position="396"/>
    </location>
</feature>
<organism evidence="3 4">
    <name type="scientific">Pelagomonas calceolata</name>
    <dbReference type="NCBI Taxonomy" id="35677"/>
    <lineage>
        <taxon>Eukaryota</taxon>
        <taxon>Sar</taxon>
        <taxon>Stramenopiles</taxon>
        <taxon>Ochrophyta</taxon>
        <taxon>Pelagophyceae</taxon>
        <taxon>Pelagomonadales</taxon>
        <taxon>Pelagomonadaceae</taxon>
        <taxon>Pelagomonas</taxon>
    </lineage>
</organism>
<feature type="transmembrane region" description="Helical" evidence="1">
    <location>
        <begin position="255"/>
        <end position="274"/>
    </location>
</feature>
<name>A0A8J2S8B4_9STRA</name>
<protein>
    <submittedName>
        <fullName evidence="3">Uncharacterized protein</fullName>
    </submittedName>
</protein>
<sequence>MAPALKYLALLWTASALVVRDGSELKAALANGAPAIELAADSYLGGEPAVVANAASVIDGKGFTVSQAGARHFVVNGTNAALELRDLTIAVVDAPTAIPTCAPTPATRVPAQYVEPLALTDVKDAGCPIIMHRSMDCEYQAFGGFCVMYYDPRLGACMSAAHNSHFLCFCVGCFFAVAIFAVGLTSKHRELNCTCALLGVFAFFNGAVHYVLGAILECRTPNMSQTVIYGFILLYSLVTFTAYGGWCYKFMGESPALSIALGIFAIFYDGTATFKDVFANDMDPRYIQLTYLFESGTHLMLAFLAAFRSQEFVEKFPDFRPLVSFELGLAMIFPCAAVLLEHGLHRSRCCNAANDGFGWYYKHGAHVLYDISIDMAFLVTAIITSKKLPKLPKKND</sequence>
<evidence type="ECO:0000313" key="3">
    <source>
        <dbReference type="EMBL" id="CAH0366748.1"/>
    </source>
</evidence>
<feature type="transmembrane region" description="Helical" evidence="1">
    <location>
        <begin position="164"/>
        <end position="184"/>
    </location>
</feature>
<feature type="transmembrane region" description="Helical" evidence="1">
    <location>
        <begin position="196"/>
        <end position="216"/>
    </location>
</feature>
<proteinExistence type="predicted"/>
<dbReference type="AlphaFoldDB" id="A0A8J2S8B4"/>
<gene>
    <name evidence="3" type="ORF">PECAL_1P32570</name>
</gene>
<evidence type="ECO:0000256" key="1">
    <source>
        <dbReference type="SAM" id="Phobius"/>
    </source>
</evidence>